<gene>
    <name evidence="2" type="ORF">Acr_00g0046500</name>
</gene>
<feature type="compositionally biased region" description="Basic and acidic residues" evidence="1">
    <location>
        <begin position="188"/>
        <end position="198"/>
    </location>
</feature>
<feature type="compositionally biased region" description="Basic and acidic residues" evidence="1">
    <location>
        <begin position="45"/>
        <end position="54"/>
    </location>
</feature>
<dbReference type="OrthoDB" id="121648at2759"/>
<dbReference type="Proteomes" id="UP000585474">
    <property type="component" value="Unassembled WGS sequence"/>
</dbReference>
<feature type="region of interest" description="Disordered" evidence="1">
    <location>
        <begin position="1"/>
        <end position="80"/>
    </location>
</feature>
<accession>A0A7J0DJK6</accession>
<feature type="region of interest" description="Disordered" evidence="1">
    <location>
        <begin position="148"/>
        <end position="200"/>
    </location>
</feature>
<dbReference type="AlphaFoldDB" id="A0A7J0DJK6"/>
<keyword evidence="3" id="KW-1185">Reference proteome</keyword>
<evidence type="ECO:0000313" key="2">
    <source>
        <dbReference type="EMBL" id="GFS36525.1"/>
    </source>
</evidence>
<evidence type="ECO:0000256" key="1">
    <source>
        <dbReference type="SAM" id="MobiDB-lite"/>
    </source>
</evidence>
<organism evidence="2 3">
    <name type="scientific">Actinidia rufa</name>
    <dbReference type="NCBI Taxonomy" id="165716"/>
    <lineage>
        <taxon>Eukaryota</taxon>
        <taxon>Viridiplantae</taxon>
        <taxon>Streptophyta</taxon>
        <taxon>Embryophyta</taxon>
        <taxon>Tracheophyta</taxon>
        <taxon>Spermatophyta</taxon>
        <taxon>Magnoliopsida</taxon>
        <taxon>eudicotyledons</taxon>
        <taxon>Gunneridae</taxon>
        <taxon>Pentapetalae</taxon>
        <taxon>asterids</taxon>
        <taxon>Ericales</taxon>
        <taxon>Actinidiaceae</taxon>
        <taxon>Actinidia</taxon>
    </lineage>
</organism>
<feature type="region of interest" description="Disordered" evidence="1">
    <location>
        <begin position="344"/>
        <end position="373"/>
    </location>
</feature>
<dbReference type="EMBL" id="BJWL01000254">
    <property type="protein sequence ID" value="GFS36525.1"/>
    <property type="molecule type" value="Genomic_DNA"/>
</dbReference>
<name>A0A7J0DJK6_9ERIC</name>
<feature type="compositionally biased region" description="Basic and acidic residues" evidence="1">
    <location>
        <begin position="157"/>
        <end position="171"/>
    </location>
</feature>
<proteinExistence type="predicted"/>
<feature type="compositionally biased region" description="Polar residues" evidence="1">
    <location>
        <begin position="22"/>
        <end position="34"/>
    </location>
</feature>
<evidence type="ECO:0000313" key="3">
    <source>
        <dbReference type="Proteomes" id="UP000585474"/>
    </source>
</evidence>
<protein>
    <submittedName>
        <fullName evidence="2">Uncharacterized protein</fullName>
    </submittedName>
</protein>
<reference evidence="3" key="1">
    <citation type="submission" date="2019-07" db="EMBL/GenBank/DDBJ databases">
        <title>De Novo Assembly of kiwifruit Actinidia rufa.</title>
        <authorList>
            <person name="Sugita-Konishi S."/>
            <person name="Sato K."/>
            <person name="Mori E."/>
            <person name="Abe Y."/>
            <person name="Kisaki G."/>
            <person name="Hamano K."/>
            <person name="Suezawa K."/>
            <person name="Otani M."/>
            <person name="Fukuda T."/>
            <person name="Manabe T."/>
            <person name="Gomi K."/>
            <person name="Tabuchi M."/>
            <person name="Akimitsu K."/>
            <person name="Kataoka I."/>
        </authorList>
    </citation>
    <scope>NUCLEOTIDE SEQUENCE [LARGE SCALE GENOMIC DNA]</scope>
    <source>
        <strain evidence="3">cv. Fuchu</strain>
    </source>
</reference>
<sequence>MREPTLPPREGQDRRQRRSHVNLDSWTNNKSVTSNKRRGSPDQIDSGRDLRETLNAKQTESATCALSSTTKGRRPRAKPSLLQELQKAVLETNNEIEECSEELAMASYKLRLTPRERLWENLTLNPSTDLQDLMSRVEMFAQLEMMSNRQKKLQGRLPEERDHSKGDKELSSPEGLPRPTSLRWALEGIRRPGKDSSRRSQGSSVEVMYYLFKQLKLSQLDLKLARALWWGSTLNLTGPREPMKGVASTLHQVIKFTNPRHEETLYRDRVAAKQCYLATISTKAAIKKVQLIEEEREVLEDVGRDPKAKVAEDLICYELDEPSSNRFFLTGANLEERERTELIQRGESSEEGPPAIQSIPGDQEVIQGPPQNAETTVGGDISGVPEVISEPPQIDPATTWKMFVDGARNLGAEAGIVLKSSKYLFDNRGWTIAVNLISAPNHEMPKESVLVNTELGPSWMDLIVNFIRHDKLSEDKKEVHKLRIKATRLWISPSRDLYKKSYLGSYLLCVHPSLVENVFFEIHEGMQTTLRGKIIGSPSSNSGLLLYNKLSPTTALRVGPQETRHLRHGDMLPTMPHEHGWVSHLPTDTVVGASSGHERLAKIANASEQIFGEGTEWKSGFEGEWSKHVNGVQVH</sequence>
<comment type="caution">
    <text evidence="2">The sequence shown here is derived from an EMBL/GenBank/DDBJ whole genome shotgun (WGS) entry which is preliminary data.</text>
</comment>
<feature type="compositionally biased region" description="Polar residues" evidence="1">
    <location>
        <begin position="55"/>
        <end position="70"/>
    </location>
</feature>